<feature type="compositionally biased region" description="Polar residues" evidence="6">
    <location>
        <begin position="171"/>
        <end position="180"/>
    </location>
</feature>
<comment type="similarity">
    <text evidence="2">Belongs to the TMEM200 family.</text>
</comment>
<name>A0AAD4R2G3_9BILA</name>
<dbReference type="GO" id="GO:0016020">
    <property type="term" value="C:membrane"/>
    <property type="evidence" value="ECO:0007669"/>
    <property type="project" value="UniProtKB-SubCell"/>
</dbReference>
<dbReference type="AlphaFoldDB" id="A0AAD4R2G3"/>
<feature type="transmembrane region" description="Helical" evidence="7">
    <location>
        <begin position="119"/>
        <end position="140"/>
    </location>
</feature>
<feature type="region of interest" description="Disordered" evidence="6">
    <location>
        <begin position="171"/>
        <end position="193"/>
    </location>
</feature>
<evidence type="ECO:0000256" key="7">
    <source>
        <dbReference type="SAM" id="Phobius"/>
    </source>
</evidence>
<evidence type="ECO:0000256" key="5">
    <source>
        <dbReference type="ARBA" id="ARBA00023136"/>
    </source>
</evidence>
<evidence type="ECO:0000313" key="9">
    <source>
        <dbReference type="Proteomes" id="UP001201812"/>
    </source>
</evidence>
<keyword evidence="3 7" id="KW-0812">Transmembrane</keyword>
<dbReference type="Proteomes" id="UP001201812">
    <property type="component" value="Unassembled WGS sequence"/>
</dbReference>
<organism evidence="8 9">
    <name type="scientific">Ditylenchus destructor</name>
    <dbReference type="NCBI Taxonomy" id="166010"/>
    <lineage>
        <taxon>Eukaryota</taxon>
        <taxon>Metazoa</taxon>
        <taxon>Ecdysozoa</taxon>
        <taxon>Nematoda</taxon>
        <taxon>Chromadorea</taxon>
        <taxon>Rhabditida</taxon>
        <taxon>Tylenchina</taxon>
        <taxon>Tylenchomorpha</taxon>
        <taxon>Sphaerularioidea</taxon>
        <taxon>Anguinidae</taxon>
        <taxon>Anguininae</taxon>
        <taxon>Ditylenchus</taxon>
    </lineage>
</organism>
<evidence type="ECO:0000313" key="8">
    <source>
        <dbReference type="EMBL" id="KAI1717979.1"/>
    </source>
</evidence>
<dbReference type="PANTHER" id="PTHR31815:SF1">
    <property type="entry name" value="TRANSMEMBRANE PROTEIN 200C"/>
    <property type="match status" value="1"/>
</dbReference>
<sequence>MLAARGVSLGLGKGINLSELNQLPTDRAFLGQLKRKKKKKEDENRPKLIVKKHVDKKTLVKACQLLIAASVIIVIGLLMTIVGYFDYDLTTTFIFNTTLGANIPIVDDSMRYKLKAMQYIGPILMGIGTFLLIVCCVITLESRDKHAQIIQQDVTRQRSKLENSRITNPSFSATKTSLLSPSEEDENQKAHPEIPEIESLKKLNDSECIITERTDDRTSPTCSKFLDNDELPTCEIHSLSDSAITDSEMTKQRVKAEVHHSEEKASNEDSIPQTQIENSSLPFTAQVNNIASRQSKGKAPLVRVESVVELSISQPLPPSEQASRSQPALNSED</sequence>
<feature type="compositionally biased region" description="Polar residues" evidence="6">
    <location>
        <begin position="320"/>
        <end position="333"/>
    </location>
</feature>
<evidence type="ECO:0000256" key="4">
    <source>
        <dbReference type="ARBA" id="ARBA00022989"/>
    </source>
</evidence>
<evidence type="ECO:0000256" key="3">
    <source>
        <dbReference type="ARBA" id="ARBA00022692"/>
    </source>
</evidence>
<dbReference type="PANTHER" id="PTHR31815">
    <property type="entry name" value="AGAP005329-PA"/>
    <property type="match status" value="1"/>
</dbReference>
<evidence type="ECO:0000256" key="6">
    <source>
        <dbReference type="SAM" id="MobiDB-lite"/>
    </source>
</evidence>
<comment type="subcellular location">
    <subcellularLocation>
        <location evidence="1">Membrane</location>
        <topology evidence="1">Multi-pass membrane protein</topology>
    </subcellularLocation>
</comment>
<dbReference type="Pfam" id="PF10177">
    <property type="entry name" value="DUF2371"/>
    <property type="match status" value="1"/>
</dbReference>
<accession>A0AAD4R2G3</accession>
<dbReference type="InterPro" id="IPR018787">
    <property type="entry name" value="DUF2371_TMEM200"/>
</dbReference>
<proteinExistence type="inferred from homology"/>
<feature type="transmembrane region" description="Helical" evidence="7">
    <location>
        <begin position="65"/>
        <end position="85"/>
    </location>
</feature>
<evidence type="ECO:0000256" key="1">
    <source>
        <dbReference type="ARBA" id="ARBA00004141"/>
    </source>
</evidence>
<comment type="caution">
    <text evidence="8">The sequence shown here is derived from an EMBL/GenBank/DDBJ whole genome shotgun (WGS) entry which is preliminary data.</text>
</comment>
<keyword evidence="5 7" id="KW-0472">Membrane</keyword>
<dbReference type="EMBL" id="JAKKPZ010000008">
    <property type="protein sequence ID" value="KAI1717979.1"/>
    <property type="molecule type" value="Genomic_DNA"/>
</dbReference>
<evidence type="ECO:0000256" key="2">
    <source>
        <dbReference type="ARBA" id="ARBA00005308"/>
    </source>
</evidence>
<keyword evidence="4 7" id="KW-1133">Transmembrane helix</keyword>
<feature type="region of interest" description="Disordered" evidence="6">
    <location>
        <begin position="310"/>
        <end position="333"/>
    </location>
</feature>
<gene>
    <name evidence="8" type="ORF">DdX_06388</name>
</gene>
<keyword evidence="9" id="KW-1185">Reference proteome</keyword>
<protein>
    <submittedName>
        <fullName evidence="8">Uncharacterized protein</fullName>
    </submittedName>
</protein>
<reference evidence="8" key="1">
    <citation type="submission" date="2022-01" db="EMBL/GenBank/DDBJ databases">
        <title>Genome Sequence Resource for Two Populations of Ditylenchus destructor, the Migratory Endoparasitic Phytonematode.</title>
        <authorList>
            <person name="Zhang H."/>
            <person name="Lin R."/>
            <person name="Xie B."/>
        </authorList>
    </citation>
    <scope>NUCLEOTIDE SEQUENCE</scope>
    <source>
        <strain evidence="8">BazhouSP</strain>
    </source>
</reference>